<dbReference type="RefSeq" id="WP_380743790.1">
    <property type="nucleotide sequence ID" value="NZ_JBHTLI010000001.1"/>
</dbReference>
<evidence type="ECO:0000313" key="4">
    <source>
        <dbReference type="Proteomes" id="UP001597131"/>
    </source>
</evidence>
<dbReference type="PANTHER" id="PTHR22916:SF67">
    <property type="entry name" value="COLANIC ACID BIOSYNTHESIS GLYCOSYL TRANSFERASE WCAE-RELATED"/>
    <property type="match status" value="1"/>
</dbReference>
<dbReference type="CDD" id="cd06433">
    <property type="entry name" value="GT_2_WfgS_like"/>
    <property type="match status" value="1"/>
</dbReference>
<dbReference type="InterPro" id="IPR001173">
    <property type="entry name" value="Glyco_trans_2-like"/>
</dbReference>
<dbReference type="EC" id="2.4.-.-" evidence="3"/>
<dbReference type="Pfam" id="PF00535">
    <property type="entry name" value="Glycos_transf_2"/>
    <property type="match status" value="1"/>
</dbReference>
<reference evidence="4" key="1">
    <citation type="journal article" date="2019" name="Int. J. Syst. Evol. Microbiol.">
        <title>The Global Catalogue of Microorganisms (GCM) 10K type strain sequencing project: providing services to taxonomists for standard genome sequencing and annotation.</title>
        <authorList>
            <consortium name="The Broad Institute Genomics Platform"/>
            <consortium name="The Broad Institute Genome Sequencing Center for Infectious Disease"/>
            <person name="Wu L."/>
            <person name="Ma J."/>
        </authorList>
    </citation>
    <scope>NUCLEOTIDE SEQUENCE [LARGE SCALE GENOMIC DNA]</scope>
    <source>
        <strain evidence="4">CCUG 64793</strain>
    </source>
</reference>
<keyword evidence="4" id="KW-1185">Reference proteome</keyword>
<evidence type="ECO:0000259" key="2">
    <source>
        <dbReference type="Pfam" id="PF00535"/>
    </source>
</evidence>
<keyword evidence="3" id="KW-0328">Glycosyltransferase</keyword>
<dbReference type="Proteomes" id="UP001597131">
    <property type="component" value="Unassembled WGS sequence"/>
</dbReference>
<dbReference type="SUPFAM" id="SSF53448">
    <property type="entry name" value="Nucleotide-diphospho-sugar transferases"/>
    <property type="match status" value="1"/>
</dbReference>
<comment type="caution">
    <text evidence="3">The sequence shown here is derived from an EMBL/GenBank/DDBJ whole genome shotgun (WGS) entry which is preliminary data.</text>
</comment>
<dbReference type="Gene3D" id="3.90.550.10">
    <property type="entry name" value="Spore Coat Polysaccharide Biosynthesis Protein SpsA, Chain A"/>
    <property type="match status" value="1"/>
</dbReference>
<proteinExistence type="predicted"/>
<feature type="domain" description="Glycosyltransferase 2-like" evidence="2">
    <location>
        <begin position="8"/>
        <end position="144"/>
    </location>
</feature>
<evidence type="ECO:0000313" key="3">
    <source>
        <dbReference type="EMBL" id="MFD1095226.1"/>
    </source>
</evidence>
<gene>
    <name evidence="3" type="ORF">ACFQ3Q_05650</name>
</gene>
<keyword evidence="1" id="KW-0175">Coiled coil</keyword>
<keyword evidence="3" id="KW-0808">Transferase</keyword>
<name>A0ABW3NS90_9FLAO</name>
<protein>
    <submittedName>
        <fullName evidence="3">Glycosyltransferase family 2 protein</fullName>
        <ecNumber evidence="3">2.4.-.-</ecNumber>
    </submittedName>
</protein>
<accession>A0ABW3NS90</accession>
<feature type="coiled-coil region" evidence="1">
    <location>
        <begin position="225"/>
        <end position="252"/>
    </location>
</feature>
<dbReference type="EMBL" id="JBHTLI010000001">
    <property type="protein sequence ID" value="MFD1095226.1"/>
    <property type="molecule type" value="Genomic_DNA"/>
</dbReference>
<evidence type="ECO:0000256" key="1">
    <source>
        <dbReference type="SAM" id="Coils"/>
    </source>
</evidence>
<dbReference type="PANTHER" id="PTHR22916">
    <property type="entry name" value="GLYCOSYLTRANSFERASE"/>
    <property type="match status" value="1"/>
</dbReference>
<dbReference type="InterPro" id="IPR029044">
    <property type="entry name" value="Nucleotide-diphossugar_trans"/>
</dbReference>
<sequence length="275" mass="32411">MSQNLRISIITVNYNNLEGLRKTLQSVFDQTFQEFEFIVIDGASTDGSKEYIEKFQRKIDYWVSEPDEGIYDAMNKGIDQASGKYLSFLNSGDYYVSKDVLSKFIEAEPKKDIVYGDVLIEVKGAKQIKKMPEVTGFVESLTHTINHQAIFFRQRLFQNGARYNCDYRIIADWIFINDAFRRSEVSFQHLDLVVVCYDENGVSSNKHLRWEERDEYLQRNFDKNFLNLLTEYNELQRKYKSKESELNDLKKKILVNKVSRVHDLFGRFKNFLSTK</sequence>
<dbReference type="GO" id="GO:0016757">
    <property type="term" value="F:glycosyltransferase activity"/>
    <property type="evidence" value="ECO:0007669"/>
    <property type="project" value="UniProtKB-KW"/>
</dbReference>
<organism evidence="3 4">
    <name type="scientific">Salegentibacter chungangensis</name>
    <dbReference type="NCBI Taxonomy" id="1335724"/>
    <lineage>
        <taxon>Bacteria</taxon>
        <taxon>Pseudomonadati</taxon>
        <taxon>Bacteroidota</taxon>
        <taxon>Flavobacteriia</taxon>
        <taxon>Flavobacteriales</taxon>
        <taxon>Flavobacteriaceae</taxon>
        <taxon>Salegentibacter</taxon>
    </lineage>
</organism>